<gene>
    <name evidence="1" type="primary">ga19845</name>
    <name evidence="1" type="ORF">PR202_ga19845</name>
</gene>
<dbReference type="SUPFAM" id="SSF56219">
    <property type="entry name" value="DNase I-like"/>
    <property type="match status" value="1"/>
</dbReference>
<dbReference type="EMBL" id="BQKI01000009">
    <property type="protein sequence ID" value="GJN02487.1"/>
    <property type="molecule type" value="Genomic_DNA"/>
</dbReference>
<evidence type="ECO:0000313" key="1">
    <source>
        <dbReference type="EMBL" id="GJN02487.1"/>
    </source>
</evidence>
<dbReference type="PANTHER" id="PTHR33710:SF79">
    <property type="entry name" value="OS06G0205337 PROTEIN"/>
    <property type="match status" value="1"/>
</dbReference>
<reference evidence="1" key="2">
    <citation type="submission" date="2021-12" db="EMBL/GenBank/DDBJ databases">
        <title>Resequencing data analysis of finger millet.</title>
        <authorList>
            <person name="Hatakeyama M."/>
            <person name="Aluri S."/>
            <person name="Balachadran M.T."/>
            <person name="Sivarajan S.R."/>
            <person name="Poveda L."/>
            <person name="Shimizu-Inatsugi R."/>
            <person name="Schlapbach R."/>
            <person name="Sreeman S.M."/>
            <person name="Shimizu K.K."/>
        </authorList>
    </citation>
    <scope>NUCLEOTIDE SEQUENCE</scope>
</reference>
<evidence type="ECO:0000313" key="2">
    <source>
        <dbReference type="Proteomes" id="UP001054889"/>
    </source>
</evidence>
<dbReference type="AlphaFoldDB" id="A0AAV5CX55"/>
<reference evidence="1" key="1">
    <citation type="journal article" date="2018" name="DNA Res.">
        <title>Multiple hybrid de novo genome assembly of finger millet, an orphan allotetraploid crop.</title>
        <authorList>
            <person name="Hatakeyama M."/>
            <person name="Aluri S."/>
            <person name="Balachadran M.T."/>
            <person name="Sivarajan S.R."/>
            <person name="Patrignani A."/>
            <person name="Gruter S."/>
            <person name="Poveda L."/>
            <person name="Shimizu-Inatsugi R."/>
            <person name="Baeten J."/>
            <person name="Francoijs K.J."/>
            <person name="Nataraja K.N."/>
            <person name="Reddy Y.A.N."/>
            <person name="Phadnis S."/>
            <person name="Ravikumar R.L."/>
            <person name="Schlapbach R."/>
            <person name="Sreeman S.M."/>
            <person name="Shimizu K.K."/>
        </authorList>
    </citation>
    <scope>NUCLEOTIDE SEQUENCE</scope>
</reference>
<name>A0AAV5CX55_ELECO</name>
<dbReference type="InterPro" id="IPR036691">
    <property type="entry name" value="Endo/exonu/phosph_ase_sf"/>
</dbReference>
<dbReference type="PANTHER" id="PTHR33710">
    <property type="entry name" value="BNAC02G09200D PROTEIN"/>
    <property type="match status" value="1"/>
</dbReference>
<accession>A0AAV5CX55</accession>
<protein>
    <recommendedName>
        <fullName evidence="3">Reverse transcriptase domain-containing protein</fullName>
    </recommendedName>
</protein>
<dbReference type="Gene3D" id="3.60.10.10">
    <property type="entry name" value="Endonuclease/exonuclease/phosphatase"/>
    <property type="match status" value="1"/>
</dbReference>
<evidence type="ECO:0008006" key="3">
    <source>
        <dbReference type="Google" id="ProtNLM"/>
    </source>
</evidence>
<dbReference type="Proteomes" id="UP001054889">
    <property type="component" value="Unassembled WGS sequence"/>
</dbReference>
<organism evidence="1 2">
    <name type="scientific">Eleusine coracana subsp. coracana</name>
    <dbReference type="NCBI Taxonomy" id="191504"/>
    <lineage>
        <taxon>Eukaryota</taxon>
        <taxon>Viridiplantae</taxon>
        <taxon>Streptophyta</taxon>
        <taxon>Embryophyta</taxon>
        <taxon>Tracheophyta</taxon>
        <taxon>Spermatophyta</taxon>
        <taxon>Magnoliopsida</taxon>
        <taxon>Liliopsida</taxon>
        <taxon>Poales</taxon>
        <taxon>Poaceae</taxon>
        <taxon>PACMAD clade</taxon>
        <taxon>Chloridoideae</taxon>
        <taxon>Cynodonteae</taxon>
        <taxon>Eleusininae</taxon>
        <taxon>Eleusine</taxon>
    </lineage>
</organism>
<keyword evidence="2" id="KW-1185">Reference proteome</keyword>
<comment type="caution">
    <text evidence="1">The sequence shown here is derived from an EMBL/GenBank/DDBJ whole genome shotgun (WGS) entry which is preliminary data.</text>
</comment>
<proteinExistence type="predicted"/>
<sequence length="416" mass="48003">MHINEKCGPNPANAARIRNFCCLVKNCGFFDLGFSGPAYTWTNKRFTTNPTFQRLDRCLANAEWCTIFPRSSVFHLPMIYSDHAPILAMLDSSTHKPKKPFHFENWWLMEDDFPPTAMQSWCSSNSKPFHKRTKILARDLKVWSKKKKPINSQLAAIENQLLDQQNLPLQQQNYSLQGLLHHNHQALLTKDAEYHRQRVKKLWATAGDRNTNFFQQAIMKRARKNKINFIQDQHGNSIATPDDIADIFIAYFQNLFATQLTHTAMETNTHHQVTIEDDFSTSTPDEQEILGLIKEMKRDASPGPDGLNVAFYRVAWPWIKDDVTALIKDFYNTGNLHHELNSTCIVLIPKKTNSVVPRDFRPISLCNVIYKIIAKSLAQRIKDHLPDYIHASQNAFIKGRRITSNIILAQEIFHSF</sequence>